<keyword evidence="5" id="KW-1185">Reference proteome</keyword>
<accession>A0A0A5FT49</accession>
<keyword evidence="4" id="KW-0378">Hydrolase</keyword>
<dbReference type="RefSeq" id="WP_052127381.1">
    <property type="nucleotide sequence ID" value="NZ_AVPG01000058.1"/>
</dbReference>
<dbReference type="InterPro" id="IPR011234">
    <property type="entry name" value="Fumarylacetoacetase-like_C"/>
</dbReference>
<organism evidence="4 5">
    <name type="scientific">Pontibacillus litoralis JSM 072002</name>
    <dbReference type="NCBI Taxonomy" id="1385512"/>
    <lineage>
        <taxon>Bacteria</taxon>
        <taxon>Bacillati</taxon>
        <taxon>Bacillota</taxon>
        <taxon>Bacilli</taxon>
        <taxon>Bacillales</taxon>
        <taxon>Bacillaceae</taxon>
        <taxon>Pontibacillus</taxon>
    </lineage>
</organism>
<sequence>MVATSIGNIICVGRNYAKHVKELENDIPTNPLLFSKPTHALHSPSGQLALPFHLGAIHHEVEIVVKLATAYNDALPLDDIIEAIAIGIDWTARDVQSSLKEKGHPWLISKGFKGSAVLSEFIPFPGENAFKQITFSLMNNGKIVQSGATKDMIFPLRSLLTYIDRQLGTDKGDIIYTGTPEGVAPVQSGDVLQMQLKNPSTGDISTDGPLNIVEANKMNV</sequence>
<evidence type="ECO:0000313" key="4">
    <source>
        <dbReference type="EMBL" id="KGX83946.1"/>
    </source>
</evidence>
<dbReference type="GO" id="GO:0018773">
    <property type="term" value="F:acetylpyruvate hydrolase activity"/>
    <property type="evidence" value="ECO:0007669"/>
    <property type="project" value="TreeGrafter"/>
</dbReference>
<dbReference type="STRING" id="1385512.N784_15325"/>
<evidence type="ECO:0000256" key="2">
    <source>
        <dbReference type="ARBA" id="ARBA00022723"/>
    </source>
</evidence>
<dbReference type="Pfam" id="PF01557">
    <property type="entry name" value="FAA_hydrolase"/>
    <property type="match status" value="1"/>
</dbReference>
<dbReference type="AlphaFoldDB" id="A0A0A5FT49"/>
<dbReference type="GO" id="GO:0046872">
    <property type="term" value="F:metal ion binding"/>
    <property type="evidence" value="ECO:0007669"/>
    <property type="project" value="UniProtKB-KW"/>
</dbReference>
<dbReference type="PANTHER" id="PTHR11820">
    <property type="entry name" value="ACYLPYRUVASE"/>
    <property type="match status" value="1"/>
</dbReference>
<keyword evidence="2" id="KW-0479">Metal-binding</keyword>
<evidence type="ECO:0000259" key="3">
    <source>
        <dbReference type="Pfam" id="PF01557"/>
    </source>
</evidence>
<comment type="caution">
    <text evidence="4">The sequence shown here is derived from an EMBL/GenBank/DDBJ whole genome shotgun (WGS) entry which is preliminary data.</text>
</comment>
<feature type="domain" description="Fumarylacetoacetase-like C-terminal" evidence="3">
    <location>
        <begin position="9"/>
        <end position="197"/>
    </location>
</feature>
<name>A0A0A5FT49_9BACI</name>
<dbReference type="Proteomes" id="UP000030401">
    <property type="component" value="Unassembled WGS sequence"/>
</dbReference>
<dbReference type="InterPro" id="IPR036663">
    <property type="entry name" value="Fumarylacetoacetase_C_sf"/>
</dbReference>
<reference evidence="4 5" key="1">
    <citation type="submission" date="2013-08" db="EMBL/GenBank/DDBJ databases">
        <authorList>
            <person name="Huang J."/>
            <person name="Wang G."/>
        </authorList>
    </citation>
    <scope>NUCLEOTIDE SEQUENCE [LARGE SCALE GENOMIC DNA]</scope>
    <source>
        <strain evidence="4 5">JSM 072002</strain>
    </source>
</reference>
<evidence type="ECO:0000256" key="1">
    <source>
        <dbReference type="ARBA" id="ARBA00010211"/>
    </source>
</evidence>
<proteinExistence type="inferred from homology"/>
<dbReference type="eggNOG" id="COG0179">
    <property type="taxonomic scope" value="Bacteria"/>
</dbReference>
<dbReference type="Gene3D" id="3.90.850.10">
    <property type="entry name" value="Fumarylacetoacetase-like, C-terminal domain"/>
    <property type="match status" value="1"/>
</dbReference>
<protein>
    <submittedName>
        <fullName evidence="4">Fumarylacetoacetate hydrolase</fullName>
    </submittedName>
</protein>
<evidence type="ECO:0000313" key="5">
    <source>
        <dbReference type="Proteomes" id="UP000030401"/>
    </source>
</evidence>
<dbReference type="PANTHER" id="PTHR11820:SF7">
    <property type="entry name" value="ACYLPYRUVASE FAHD1, MITOCHONDRIAL"/>
    <property type="match status" value="1"/>
</dbReference>
<dbReference type="SUPFAM" id="SSF56529">
    <property type="entry name" value="FAH"/>
    <property type="match status" value="1"/>
</dbReference>
<gene>
    <name evidence="4" type="ORF">N784_15325</name>
</gene>
<dbReference type="OrthoDB" id="9805307at2"/>
<comment type="similarity">
    <text evidence="1">Belongs to the FAH family.</text>
</comment>
<dbReference type="EMBL" id="AVPG01000058">
    <property type="protein sequence ID" value="KGX83946.1"/>
    <property type="molecule type" value="Genomic_DNA"/>
</dbReference>